<proteinExistence type="predicted"/>
<keyword evidence="2" id="KW-1185">Reference proteome</keyword>
<comment type="caution">
    <text evidence="1">The sequence shown here is derived from an EMBL/GenBank/DDBJ whole genome shotgun (WGS) entry which is preliminary data.</text>
</comment>
<evidence type="ECO:0000313" key="1">
    <source>
        <dbReference type="EMBL" id="MFD2932975.1"/>
    </source>
</evidence>
<dbReference type="EMBL" id="JBHUOM010000001">
    <property type="protein sequence ID" value="MFD2932975.1"/>
    <property type="molecule type" value="Genomic_DNA"/>
</dbReference>
<sequence>MCHIRFVMTMLNHFFADTSLYNFSTVDGRVKTLDQWDGKQVSMN</sequence>
<gene>
    <name evidence="1" type="ORF">ACFS25_04235</name>
</gene>
<accession>A0ABW6AFS3</accession>
<evidence type="ECO:0000313" key="2">
    <source>
        <dbReference type="Proteomes" id="UP001597512"/>
    </source>
</evidence>
<reference evidence="2" key="1">
    <citation type="journal article" date="2019" name="Int. J. Syst. Evol. Microbiol.">
        <title>The Global Catalogue of Microorganisms (GCM) 10K type strain sequencing project: providing services to taxonomists for standard genome sequencing and annotation.</title>
        <authorList>
            <consortium name="The Broad Institute Genomics Platform"/>
            <consortium name="The Broad Institute Genome Sequencing Center for Infectious Disease"/>
            <person name="Wu L."/>
            <person name="Ma J."/>
        </authorList>
    </citation>
    <scope>NUCLEOTIDE SEQUENCE [LARGE SCALE GENOMIC DNA]</scope>
    <source>
        <strain evidence="2">KCTC 52490</strain>
    </source>
</reference>
<name>A0ABW6AFS3_9BACT</name>
<organism evidence="1 2">
    <name type="scientific">Spirosoma flavum</name>
    <dbReference type="NCBI Taxonomy" id="2048557"/>
    <lineage>
        <taxon>Bacteria</taxon>
        <taxon>Pseudomonadati</taxon>
        <taxon>Bacteroidota</taxon>
        <taxon>Cytophagia</taxon>
        <taxon>Cytophagales</taxon>
        <taxon>Cytophagaceae</taxon>
        <taxon>Spirosoma</taxon>
    </lineage>
</organism>
<dbReference type="Proteomes" id="UP001597512">
    <property type="component" value="Unassembled WGS sequence"/>
</dbReference>
<protein>
    <submittedName>
        <fullName evidence="1">Uncharacterized protein</fullName>
    </submittedName>
</protein>